<evidence type="ECO:0000313" key="4">
    <source>
        <dbReference type="EMBL" id="MBB4640208.1"/>
    </source>
</evidence>
<name>A0A840HRJ2_9SPHN</name>
<dbReference type="RefSeq" id="WP_184474076.1">
    <property type="nucleotide sequence ID" value="NZ_JACHOV010000002.1"/>
</dbReference>
<evidence type="ECO:0000256" key="1">
    <source>
        <dbReference type="ARBA" id="ARBA00023002"/>
    </source>
</evidence>
<dbReference type="InterPro" id="IPR011251">
    <property type="entry name" value="Luciferase-like_dom"/>
</dbReference>
<reference evidence="4 5" key="1">
    <citation type="submission" date="2020-08" db="EMBL/GenBank/DDBJ databases">
        <title>Genomic Encyclopedia of Type Strains, Phase IV (KMG-IV): sequencing the most valuable type-strain genomes for metagenomic binning, comparative biology and taxonomic classification.</title>
        <authorList>
            <person name="Goeker M."/>
        </authorList>
    </citation>
    <scope>NUCLEOTIDE SEQUENCE [LARGE SCALE GENOMIC DNA]</scope>
    <source>
        <strain evidence="4 5">DSM 7465</strain>
    </source>
</reference>
<proteinExistence type="predicted"/>
<dbReference type="PANTHER" id="PTHR30137">
    <property type="entry name" value="LUCIFERASE-LIKE MONOOXYGENASE"/>
    <property type="match status" value="1"/>
</dbReference>
<dbReference type="GO" id="GO:0005829">
    <property type="term" value="C:cytosol"/>
    <property type="evidence" value="ECO:0007669"/>
    <property type="project" value="TreeGrafter"/>
</dbReference>
<comment type="caution">
    <text evidence="4">The sequence shown here is derived from an EMBL/GenBank/DDBJ whole genome shotgun (WGS) entry which is preliminary data.</text>
</comment>
<dbReference type="GO" id="GO:0004497">
    <property type="term" value="F:monooxygenase activity"/>
    <property type="evidence" value="ECO:0007669"/>
    <property type="project" value="UniProtKB-KW"/>
</dbReference>
<evidence type="ECO:0000259" key="3">
    <source>
        <dbReference type="Pfam" id="PF00296"/>
    </source>
</evidence>
<dbReference type="PANTHER" id="PTHR30137:SF8">
    <property type="entry name" value="BLR5498 PROTEIN"/>
    <property type="match status" value="1"/>
</dbReference>
<gene>
    <name evidence="4" type="ORF">HNQ99_000496</name>
</gene>
<dbReference type="EMBL" id="JACHOV010000002">
    <property type="protein sequence ID" value="MBB4640208.1"/>
    <property type="molecule type" value="Genomic_DNA"/>
</dbReference>
<dbReference type="Gene3D" id="3.20.20.30">
    <property type="entry name" value="Luciferase-like domain"/>
    <property type="match status" value="1"/>
</dbReference>
<dbReference type="GO" id="GO:0016705">
    <property type="term" value="F:oxidoreductase activity, acting on paired donors, with incorporation or reduction of molecular oxygen"/>
    <property type="evidence" value="ECO:0007669"/>
    <property type="project" value="InterPro"/>
</dbReference>
<keyword evidence="1" id="KW-0560">Oxidoreductase</keyword>
<accession>A0A840HRJ2</accession>
<sequence length="324" mass="35565">MIKAWVFEQMNISTDEDPSSFDIDVCRKEYAWRIDLGTRAEALGFYGIFFSEHHFAGVRACPSPSLLAAAVASRTTTLRVGVLGWVLPMSQPWRLLEEIAVLDHLSQGRVEVGVARGSHVKEAKAIGIAEDDVPAMFEEALDILDKGWRSVTLLHEGRHWSFGPVAIIPRPIQMPAPPIWATARSAASATAAARRGYKLCTGFLPTTQIKRLFDNYRVAAAAAEQPYDAERLAFRRCVFVAPSATEATEHMYAAREQMPAIVADDIIAGTPSDVADQIVAQAREVGATNFVGFFAGNLRDRRSIEQSYQLFGSKVIPSLVNATD</sequence>
<dbReference type="Pfam" id="PF00296">
    <property type="entry name" value="Bac_luciferase"/>
    <property type="match status" value="1"/>
</dbReference>
<dbReference type="SUPFAM" id="SSF51679">
    <property type="entry name" value="Bacterial luciferase-like"/>
    <property type="match status" value="1"/>
</dbReference>
<dbReference type="AlphaFoldDB" id="A0A840HRJ2"/>
<dbReference type="InterPro" id="IPR050766">
    <property type="entry name" value="Bact_Lucif_Oxidored"/>
</dbReference>
<dbReference type="InterPro" id="IPR036661">
    <property type="entry name" value="Luciferase-like_sf"/>
</dbReference>
<dbReference type="Proteomes" id="UP000575068">
    <property type="component" value="Unassembled WGS sequence"/>
</dbReference>
<organism evidence="4 5">
    <name type="scientific">Rhizorhapis suberifaciens</name>
    <name type="common">corky root of lettuce</name>
    <dbReference type="NCBI Taxonomy" id="13656"/>
    <lineage>
        <taxon>Bacteria</taxon>
        <taxon>Pseudomonadati</taxon>
        <taxon>Pseudomonadota</taxon>
        <taxon>Alphaproteobacteria</taxon>
        <taxon>Sphingomonadales</taxon>
        <taxon>Sphingomonadaceae</taxon>
        <taxon>Rhizorhapis</taxon>
    </lineage>
</organism>
<evidence type="ECO:0000256" key="2">
    <source>
        <dbReference type="ARBA" id="ARBA00023033"/>
    </source>
</evidence>
<protein>
    <submittedName>
        <fullName evidence="4">Alkanesulfonate monooxygenase SsuD/methylene tetrahydromethanopterin reductase-like flavin-dependent oxidoreductase (Luciferase family)</fullName>
    </submittedName>
</protein>
<keyword evidence="5" id="KW-1185">Reference proteome</keyword>
<keyword evidence="2 4" id="KW-0503">Monooxygenase</keyword>
<evidence type="ECO:0000313" key="5">
    <source>
        <dbReference type="Proteomes" id="UP000575068"/>
    </source>
</evidence>
<feature type="domain" description="Luciferase-like" evidence="3">
    <location>
        <begin position="34"/>
        <end position="259"/>
    </location>
</feature>